<dbReference type="InterPro" id="IPR000477">
    <property type="entry name" value="RT_dom"/>
</dbReference>
<dbReference type="InterPro" id="IPR002156">
    <property type="entry name" value="RNaseH_domain"/>
</dbReference>
<dbReference type="Gene3D" id="3.60.10.10">
    <property type="entry name" value="Endonuclease/exonuclease/phosphatase"/>
    <property type="match status" value="1"/>
</dbReference>
<proteinExistence type="predicted"/>
<dbReference type="InterPro" id="IPR012337">
    <property type="entry name" value="RNaseH-like_sf"/>
</dbReference>
<dbReference type="SUPFAM" id="SSF53098">
    <property type="entry name" value="Ribonuclease H-like"/>
    <property type="match status" value="1"/>
</dbReference>
<keyword evidence="1" id="KW-0862">Zinc</keyword>
<dbReference type="GO" id="GO:0008270">
    <property type="term" value="F:zinc ion binding"/>
    <property type="evidence" value="ECO:0007669"/>
    <property type="project" value="UniProtKB-KW"/>
</dbReference>
<evidence type="ECO:0008006" key="7">
    <source>
        <dbReference type="Google" id="ProtNLM"/>
    </source>
</evidence>
<dbReference type="Pfam" id="PF14392">
    <property type="entry name" value="zf-CCHC_4"/>
    <property type="match status" value="1"/>
</dbReference>
<feature type="region of interest" description="Disordered" evidence="2">
    <location>
        <begin position="285"/>
        <end position="316"/>
    </location>
</feature>
<feature type="domain" description="CCHC-type" evidence="3">
    <location>
        <begin position="159"/>
        <end position="174"/>
    </location>
</feature>
<dbReference type="InterPro" id="IPR044730">
    <property type="entry name" value="RNase_H-like_dom_plant"/>
</dbReference>
<dbReference type="CDD" id="cd01650">
    <property type="entry name" value="RT_nLTR_like"/>
    <property type="match status" value="1"/>
</dbReference>
<dbReference type="SUPFAM" id="SSF56672">
    <property type="entry name" value="DNA/RNA polymerases"/>
    <property type="match status" value="1"/>
</dbReference>
<dbReference type="PROSITE" id="PS50158">
    <property type="entry name" value="ZF_CCHC"/>
    <property type="match status" value="1"/>
</dbReference>
<keyword evidence="6" id="KW-1185">Reference proteome</keyword>
<keyword evidence="1" id="KW-0863">Zinc-finger</keyword>
<dbReference type="PROSITE" id="PS50878">
    <property type="entry name" value="RT_POL"/>
    <property type="match status" value="1"/>
</dbReference>
<dbReference type="CDD" id="cd06222">
    <property type="entry name" value="RNase_H_like"/>
    <property type="match status" value="1"/>
</dbReference>
<protein>
    <recommendedName>
        <fullName evidence="7">Reverse transcriptase</fullName>
    </recommendedName>
</protein>
<dbReference type="EnsemblPlants" id="evm.model.06.372">
    <property type="protein sequence ID" value="cds.evm.model.06.372"/>
    <property type="gene ID" value="evm.TU.06.372"/>
</dbReference>
<dbReference type="Gene3D" id="3.30.420.10">
    <property type="entry name" value="Ribonuclease H-like superfamily/Ribonuclease H"/>
    <property type="match status" value="1"/>
</dbReference>
<dbReference type="AlphaFoldDB" id="A0A803PY48"/>
<dbReference type="Pfam" id="PF00078">
    <property type="entry name" value="RVT_1"/>
    <property type="match status" value="1"/>
</dbReference>
<evidence type="ECO:0000313" key="5">
    <source>
        <dbReference type="EnsemblPlants" id="cds.evm.model.06.372"/>
    </source>
</evidence>
<dbReference type="InterPro" id="IPR001878">
    <property type="entry name" value="Znf_CCHC"/>
</dbReference>
<evidence type="ECO:0000259" key="4">
    <source>
        <dbReference type="PROSITE" id="PS50878"/>
    </source>
</evidence>
<dbReference type="InterPro" id="IPR043502">
    <property type="entry name" value="DNA/RNA_pol_sf"/>
</dbReference>
<dbReference type="Gramene" id="evm.model.06.372">
    <property type="protein sequence ID" value="cds.evm.model.06.372"/>
    <property type="gene ID" value="evm.TU.06.372"/>
</dbReference>
<evidence type="ECO:0000259" key="3">
    <source>
        <dbReference type="PROSITE" id="PS50158"/>
    </source>
</evidence>
<evidence type="ECO:0000256" key="1">
    <source>
        <dbReference type="PROSITE-ProRule" id="PRU00047"/>
    </source>
</evidence>
<feature type="region of interest" description="Disordered" evidence="2">
    <location>
        <begin position="1004"/>
        <end position="1034"/>
    </location>
</feature>
<evidence type="ECO:0000256" key="2">
    <source>
        <dbReference type="SAM" id="MobiDB-lite"/>
    </source>
</evidence>
<dbReference type="EMBL" id="UZAU01000558">
    <property type="status" value="NOT_ANNOTATED_CDS"/>
    <property type="molecule type" value="Genomic_DNA"/>
</dbReference>
<evidence type="ECO:0000313" key="6">
    <source>
        <dbReference type="Proteomes" id="UP000596661"/>
    </source>
</evidence>
<reference evidence="5" key="1">
    <citation type="submission" date="2018-11" db="EMBL/GenBank/DDBJ databases">
        <authorList>
            <person name="Grassa J C."/>
        </authorList>
    </citation>
    <scope>NUCLEOTIDE SEQUENCE [LARGE SCALE GENOMIC DNA]</scope>
</reference>
<dbReference type="InterPro" id="IPR036691">
    <property type="entry name" value="Endo/exonu/phosph_ase_sf"/>
</dbReference>
<dbReference type="InterPro" id="IPR025836">
    <property type="entry name" value="Zn_knuckle_CX2CX4HX4C"/>
</dbReference>
<sequence length="1171" mass="132449">MDSFHPDISKAFSVREKEVVNLSSITAPPSRPTIHQLICKIFSRRGYNPKQLHDFINKNWQGRFAVTNSNYEFESYMITFGCEGDLKRVLSKEPWHLHNQHMILCSPSVLQNAPVDSYTITPFWIQVCRLPFLSKSESLAHMEDELWLDYRYERLPNFCYDCGMIGHVFDKCPQFLEKVDEGKDTNLPYGPWMAGLALPNVRYNRYRQDFSKEGPWPFIARLARNTIAPIIPHPKQFPALPSSVTNREKGKGIVGSNNQTNAHQFALDRDSLLIDAQDKSILQSKGKSIVSTPPESTYVNSSNFKPNPPSTTGDIGQTSVSKTASTLLPNASSPCNGSVACQDNINQPYTKILTKSIALSITVPPAYLHATSPSHPIYLFPQMYPQFEGERYTWHNNNVNGINVKERLDYAFVNSYWYESFAAMTLHHLDFYQSDHRALKAKITPRFHSALQKSKSRFRFEKMWLHGEHCTDIIDKVWSSFVANTAAQLSKNLATVSSQLTSWHRAKFGDLPKKIKISQDKVASLNNSTDTSPAHFDLLKSSESILDELLLQEEENWKQRSRVSWLQSGDSNTKFFHQKANGRRSLYAAMKLDMSKAFDRVEWHFLRSMMIALGFASPVVDLIQRCLNSVSFSFLINGSIQDHVSPSRGIRQGDPLSPYLFILCAEGLLRLFQHEESGGNLQGLQVARGAPSVSHLFFADDSLVLSRANKKSINDIKRSLDYYCRASGQRLNADKSVLSFSPNTTSAIQYNVQQIFQMPIKPCHECYLGLPSYSGRDKTFLFGEIKEKLWNHLSAWQEQLFSVGAKVEEGMGFKSFVHYNQALLAKQAWLIFDNPSSLLHKILKARYFKYNSFLEAEIESYPSLTWRSIVWGKELLNKGLCWKVGNGNQISCASDPWLPGVTSFKLLIFKHENLFMKVSDFITSQRQWNHSLLQQCYLESDVAKIQSIPLTLCDQNDQLIWNFETNGMYSVKTGYTLAPDLRNNSLLLVQTVLFNGGKPSEEFQSARHQSASAGSSATTTARSQQQEVPWMNPPSGRLKLNTDAAVNAVENTSGFGAILRNDTGDIIATMAMPFQGCFKPEIMEALALIYSLQWLKDSQLPVHYIETDSLLVVKGVQATQRHISDFHCLVNITSLLVSNFPEAQISHIYKSANNAAHLLAKYALSVDIKCT</sequence>
<dbReference type="InterPro" id="IPR036397">
    <property type="entry name" value="RNaseH_sf"/>
</dbReference>
<dbReference type="SUPFAM" id="SSF56219">
    <property type="entry name" value="DNase I-like"/>
    <property type="match status" value="1"/>
</dbReference>
<feature type="compositionally biased region" description="Low complexity" evidence="2">
    <location>
        <begin position="1009"/>
        <end position="1026"/>
    </location>
</feature>
<dbReference type="Proteomes" id="UP000596661">
    <property type="component" value="Chromosome 6"/>
</dbReference>
<accession>A0A803PY48</accession>
<dbReference type="GO" id="GO:0003676">
    <property type="term" value="F:nucleic acid binding"/>
    <property type="evidence" value="ECO:0007669"/>
    <property type="project" value="InterPro"/>
</dbReference>
<feature type="domain" description="Reverse transcriptase" evidence="4">
    <location>
        <begin position="520"/>
        <end position="752"/>
    </location>
</feature>
<reference evidence="5" key="2">
    <citation type="submission" date="2021-03" db="UniProtKB">
        <authorList>
            <consortium name="EnsemblPlants"/>
        </authorList>
    </citation>
    <scope>IDENTIFICATION</scope>
</reference>
<name>A0A803PY48_CANSA</name>
<dbReference type="Pfam" id="PF14111">
    <property type="entry name" value="DUF4283"/>
    <property type="match status" value="1"/>
</dbReference>
<dbReference type="Pfam" id="PF13456">
    <property type="entry name" value="RVT_3"/>
    <property type="match status" value="1"/>
</dbReference>
<dbReference type="GO" id="GO:0004523">
    <property type="term" value="F:RNA-DNA hybrid ribonuclease activity"/>
    <property type="evidence" value="ECO:0007669"/>
    <property type="project" value="InterPro"/>
</dbReference>
<dbReference type="PANTHER" id="PTHR33116:SF86">
    <property type="entry name" value="REVERSE TRANSCRIPTASE DOMAIN-CONTAINING PROTEIN"/>
    <property type="match status" value="1"/>
</dbReference>
<dbReference type="PANTHER" id="PTHR33116">
    <property type="entry name" value="REVERSE TRANSCRIPTASE ZINC-BINDING DOMAIN-CONTAINING PROTEIN-RELATED-RELATED"/>
    <property type="match status" value="1"/>
</dbReference>
<organism evidence="5 6">
    <name type="scientific">Cannabis sativa</name>
    <name type="common">Hemp</name>
    <name type="synonym">Marijuana</name>
    <dbReference type="NCBI Taxonomy" id="3483"/>
    <lineage>
        <taxon>Eukaryota</taxon>
        <taxon>Viridiplantae</taxon>
        <taxon>Streptophyta</taxon>
        <taxon>Embryophyta</taxon>
        <taxon>Tracheophyta</taxon>
        <taxon>Spermatophyta</taxon>
        <taxon>Magnoliopsida</taxon>
        <taxon>eudicotyledons</taxon>
        <taxon>Gunneridae</taxon>
        <taxon>Pentapetalae</taxon>
        <taxon>rosids</taxon>
        <taxon>fabids</taxon>
        <taxon>Rosales</taxon>
        <taxon>Cannabaceae</taxon>
        <taxon>Cannabis</taxon>
    </lineage>
</organism>
<keyword evidence="1" id="KW-0479">Metal-binding</keyword>
<dbReference type="InterPro" id="IPR025558">
    <property type="entry name" value="DUF4283"/>
</dbReference>